<evidence type="ECO:0000313" key="2">
    <source>
        <dbReference type="Proteomes" id="UP000265520"/>
    </source>
</evidence>
<dbReference type="Proteomes" id="UP000265520">
    <property type="component" value="Unassembled WGS sequence"/>
</dbReference>
<sequence length="49" mass="5521">MPRETRFALVGNLSRKSRHARMETFRGICVCQMKPVAASKVTPSWAVKS</sequence>
<reference evidence="1 2" key="1">
    <citation type="journal article" date="2018" name="Front. Plant Sci.">
        <title>Red Clover (Trifolium pratense) and Zigzag Clover (T. medium) - A Picture of Genomic Similarities and Differences.</title>
        <authorList>
            <person name="Dluhosova J."/>
            <person name="Istvanek J."/>
            <person name="Nedelnik J."/>
            <person name="Repkova J."/>
        </authorList>
    </citation>
    <scope>NUCLEOTIDE SEQUENCE [LARGE SCALE GENOMIC DNA]</scope>
    <source>
        <strain evidence="2">cv. 10/8</strain>
        <tissue evidence="1">Leaf</tissue>
    </source>
</reference>
<organism evidence="1 2">
    <name type="scientific">Trifolium medium</name>
    <dbReference type="NCBI Taxonomy" id="97028"/>
    <lineage>
        <taxon>Eukaryota</taxon>
        <taxon>Viridiplantae</taxon>
        <taxon>Streptophyta</taxon>
        <taxon>Embryophyta</taxon>
        <taxon>Tracheophyta</taxon>
        <taxon>Spermatophyta</taxon>
        <taxon>Magnoliopsida</taxon>
        <taxon>eudicotyledons</taxon>
        <taxon>Gunneridae</taxon>
        <taxon>Pentapetalae</taxon>
        <taxon>rosids</taxon>
        <taxon>fabids</taxon>
        <taxon>Fabales</taxon>
        <taxon>Fabaceae</taxon>
        <taxon>Papilionoideae</taxon>
        <taxon>50 kb inversion clade</taxon>
        <taxon>NPAAA clade</taxon>
        <taxon>Hologalegina</taxon>
        <taxon>IRL clade</taxon>
        <taxon>Trifolieae</taxon>
        <taxon>Trifolium</taxon>
    </lineage>
</organism>
<dbReference type="EMBL" id="LXQA011062765">
    <property type="protein sequence ID" value="MCI83253.1"/>
    <property type="molecule type" value="Genomic_DNA"/>
</dbReference>
<accession>A0A392V758</accession>
<evidence type="ECO:0000313" key="1">
    <source>
        <dbReference type="EMBL" id="MCI83253.1"/>
    </source>
</evidence>
<comment type="caution">
    <text evidence="1">The sequence shown here is derived from an EMBL/GenBank/DDBJ whole genome shotgun (WGS) entry which is preliminary data.</text>
</comment>
<name>A0A392V758_9FABA</name>
<keyword evidence="2" id="KW-1185">Reference proteome</keyword>
<protein>
    <submittedName>
        <fullName evidence="1">Uncharacterized protein</fullName>
    </submittedName>
</protein>
<feature type="non-terminal residue" evidence="1">
    <location>
        <position position="49"/>
    </location>
</feature>
<proteinExistence type="predicted"/>
<dbReference type="AlphaFoldDB" id="A0A392V758"/>